<accession>A0A2M9A5G0</accession>
<keyword evidence="3" id="KW-0732">Signal</keyword>
<dbReference type="GO" id="GO:0006032">
    <property type="term" value="P:chitin catabolic process"/>
    <property type="evidence" value="ECO:0007669"/>
    <property type="project" value="TreeGrafter"/>
</dbReference>
<evidence type="ECO:0000256" key="3">
    <source>
        <dbReference type="SAM" id="SignalP"/>
    </source>
</evidence>
<dbReference type="AlphaFoldDB" id="A0A2M9A5G0"/>
<dbReference type="Pfam" id="PF00704">
    <property type="entry name" value="Glyco_hydro_18"/>
    <property type="match status" value="1"/>
</dbReference>
<dbReference type="PANTHER" id="PTHR11177">
    <property type="entry name" value="CHITINASE"/>
    <property type="match status" value="1"/>
</dbReference>
<dbReference type="GO" id="GO:0008843">
    <property type="term" value="F:endochitinase activity"/>
    <property type="evidence" value="ECO:0007669"/>
    <property type="project" value="UniProtKB-EC"/>
</dbReference>
<comment type="catalytic activity">
    <reaction evidence="1">
        <text>Random endo-hydrolysis of N-acetyl-beta-D-glucosaminide (1-&gt;4)-beta-linkages in chitin and chitodextrins.</text>
        <dbReference type="EC" id="3.2.1.14"/>
    </reaction>
</comment>
<evidence type="ECO:0000313" key="6">
    <source>
        <dbReference type="Proteomes" id="UP000231134"/>
    </source>
</evidence>
<dbReference type="InterPro" id="IPR017853">
    <property type="entry name" value="GH"/>
</dbReference>
<protein>
    <recommendedName>
        <fullName evidence="2">chitinase</fullName>
        <ecNumber evidence="2">3.2.1.14</ecNumber>
    </recommendedName>
</protein>
<dbReference type="Proteomes" id="UP000231134">
    <property type="component" value="Unassembled WGS sequence"/>
</dbReference>
<keyword evidence="6" id="KW-1185">Reference proteome</keyword>
<dbReference type="GO" id="GO:0005576">
    <property type="term" value="C:extracellular region"/>
    <property type="evidence" value="ECO:0007669"/>
    <property type="project" value="TreeGrafter"/>
</dbReference>
<evidence type="ECO:0000256" key="1">
    <source>
        <dbReference type="ARBA" id="ARBA00000822"/>
    </source>
</evidence>
<dbReference type="Gene3D" id="3.20.20.80">
    <property type="entry name" value="Glycosidases"/>
    <property type="match status" value="1"/>
</dbReference>
<name>A0A2M9A5G0_9BACT</name>
<feature type="chain" id="PRO_5014728212" description="chitinase" evidence="3">
    <location>
        <begin position="25"/>
        <end position="356"/>
    </location>
</feature>
<dbReference type="GO" id="GO:0008061">
    <property type="term" value="F:chitin binding"/>
    <property type="evidence" value="ECO:0007669"/>
    <property type="project" value="InterPro"/>
</dbReference>
<proteinExistence type="predicted"/>
<dbReference type="SUPFAM" id="SSF51445">
    <property type="entry name" value="(Trans)glycosidases"/>
    <property type="match status" value="1"/>
</dbReference>
<dbReference type="PROSITE" id="PS51910">
    <property type="entry name" value="GH18_2"/>
    <property type="match status" value="1"/>
</dbReference>
<evidence type="ECO:0000256" key="2">
    <source>
        <dbReference type="ARBA" id="ARBA00012729"/>
    </source>
</evidence>
<evidence type="ECO:0000259" key="4">
    <source>
        <dbReference type="PROSITE" id="PS51910"/>
    </source>
</evidence>
<sequence>MRILMNLKLIAFTFALGMATVANAAADKVVGYFPYWSQYSQFAPKDIRYNMVTHIHYVSLFPSSDGSLAFADENDAENFKELSKLSAENNVKLIVTVGGMEQEATLAEIAASEEVRGTFASNVASFLDENGAAGMELDWQNITAENAEGFAALVTSLKEALGDKTLSIATYPLSSADAYDGSVLNNAEYVTVFVPDQMTEEVSELKPNQSVAAFEEAMNALTSKGVEKDKILPVVFFYGKSFMGAKALGEAQTGVGSGNEGVLAYKELMKKFEAPDYKVSFDEASKSEIATSEIESIVFMGIPSVKALAETVKSEGYAGVAAYDLSEDHTEPIVSLMVTIGLELRPDVDYKAKKKK</sequence>
<dbReference type="GO" id="GO:0005975">
    <property type="term" value="P:carbohydrate metabolic process"/>
    <property type="evidence" value="ECO:0007669"/>
    <property type="project" value="InterPro"/>
</dbReference>
<comment type="caution">
    <text evidence="5">The sequence shown here is derived from an EMBL/GenBank/DDBJ whole genome shotgun (WGS) entry which is preliminary data.</text>
</comment>
<feature type="signal peptide" evidence="3">
    <location>
        <begin position="1"/>
        <end position="24"/>
    </location>
</feature>
<dbReference type="EC" id="3.2.1.14" evidence="2"/>
<dbReference type="PANTHER" id="PTHR11177:SF317">
    <property type="entry name" value="CHITINASE 12-RELATED"/>
    <property type="match status" value="1"/>
</dbReference>
<dbReference type="EMBL" id="PGEX01000001">
    <property type="protein sequence ID" value="PJJ40940.1"/>
    <property type="molecule type" value="Genomic_DNA"/>
</dbReference>
<dbReference type="InterPro" id="IPR001223">
    <property type="entry name" value="Glyco_hydro18_cat"/>
</dbReference>
<dbReference type="InterPro" id="IPR050314">
    <property type="entry name" value="Glycosyl_Hydrlase_18"/>
</dbReference>
<gene>
    <name evidence="5" type="ORF">BGX16_0892</name>
</gene>
<dbReference type="InterPro" id="IPR011583">
    <property type="entry name" value="Chitinase_II/V-like_cat"/>
</dbReference>
<evidence type="ECO:0000313" key="5">
    <source>
        <dbReference type="EMBL" id="PJJ40940.1"/>
    </source>
</evidence>
<dbReference type="SMART" id="SM00636">
    <property type="entry name" value="Glyco_18"/>
    <property type="match status" value="1"/>
</dbReference>
<reference evidence="5 6" key="1">
    <citation type="submission" date="2017-11" db="EMBL/GenBank/DDBJ databases">
        <title>Animal gut microbial communities from fecal samples from Wisconsin, USA.</title>
        <authorList>
            <person name="Neumann A."/>
        </authorList>
    </citation>
    <scope>NUCLEOTIDE SEQUENCE [LARGE SCALE GENOMIC DNA]</scope>
    <source>
        <strain evidence="5 6">UWS3</strain>
    </source>
</reference>
<feature type="domain" description="GH18" evidence="4">
    <location>
        <begin position="27"/>
        <end position="344"/>
    </location>
</feature>
<organism evidence="5 6">
    <name type="scientific">Hallerella succinigenes</name>
    <dbReference type="NCBI Taxonomy" id="1896222"/>
    <lineage>
        <taxon>Bacteria</taxon>
        <taxon>Pseudomonadati</taxon>
        <taxon>Fibrobacterota</taxon>
        <taxon>Fibrobacteria</taxon>
        <taxon>Fibrobacterales</taxon>
        <taxon>Fibrobacteraceae</taxon>
        <taxon>Hallerella</taxon>
    </lineage>
</organism>